<evidence type="ECO:0000313" key="2">
    <source>
        <dbReference type="WBParaSite" id="PS1159_v2.g16663.t1"/>
    </source>
</evidence>
<sequence length="334" mass="38960">LAEEVYHRFRRLFIDNRSLASNFPNYRGKLSNDAKSAMEAMKFNTPYIYNTLPSAPLTIYSNPASKQLLPFRNSMMHYIYTNASQKVVKKLYSSCKYFYLAKRKLLCHSLYIGKDLKLQYFRNSMSSTGEESEFAEMDKLIVQNTMIVQHSENPNLMHTIYPKLEACSIRFLRITRQTFYVKEYDFLTSAGKIMKLVFQKVSIIDENGEPIILEHFLHNLPAAMYIDAPIKTRTTPETRTMLFNWDKPQKIHCISILLDDTLMEILKPMKLFAFLERLVVNVKKSTNVVQFEKGNENISNYLQDLIQATQIYKHRNGGKAPPKVLTLKDYENLL</sequence>
<dbReference type="Proteomes" id="UP000887580">
    <property type="component" value="Unplaced"/>
</dbReference>
<name>A0AC35FEQ2_9BILA</name>
<reference evidence="2" key="1">
    <citation type="submission" date="2022-11" db="UniProtKB">
        <authorList>
            <consortium name="WormBaseParasite"/>
        </authorList>
    </citation>
    <scope>IDENTIFICATION</scope>
</reference>
<dbReference type="WBParaSite" id="PS1159_v2.g16663.t1">
    <property type="protein sequence ID" value="PS1159_v2.g16663.t1"/>
    <property type="gene ID" value="PS1159_v2.g16663"/>
</dbReference>
<protein>
    <submittedName>
        <fullName evidence="2">Uncharacterized protein</fullName>
    </submittedName>
</protein>
<proteinExistence type="predicted"/>
<organism evidence="1 2">
    <name type="scientific">Panagrolaimus sp. PS1159</name>
    <dbReference type="NCBI Taxonomy" id="55785"/>
    <lineage>
        <taxon>Eukaryota</taxon>
        <taxon>Metazoa</taxon>
        <taxon>Ecdysozoa</taxon>
        <taxon>Nematoda</taxon>
        <taxon>Chromadorea</taxon>
        <taxon>Rhabditida</taxon>
        <taxon>Tylenchina</taxon>
        <taxon>Panagrolaimomorpha</taxon>
        <taxon>Panagrolaimoidea</taxon>
        <taxon>Panagrolaimidae</taxon>
        <taxon>Panagrolaimus</taxon>
    </lineage>
</organism>
<evidence type="ECO:0000313" key="1">
    <source>
        <dbReference type="Proteomes" id="UP000887580"/>
    </source>
</evidence>
<accession>A0AC35FEQ2</accession>